<dbReference type="Gene3D" id="1.10.357.10">
    <property type="entry name" value="Tetracycline Repressor, domain 2"/>
    <property type="match status" value="1"/>
</dbReference>
<accession>A0A4Y6V3L1</accession>
<protein>
    <submittedName>
        <fullName evidence="5">TetR/AcrR family transcriptional regulator</fullName>
    </submittedName>
</protein>
<evidence type="ECO:0000256" key="1">
    <source>
        <dbReference type="ARBA" id="ARBA00023125"/>
    </source>
</evidence>
<dbReference type="Pfam" id="PF14278">
    <property type="entry name" value="TetR_C_8"/>
    <property type="match status" value="1"/>
</dbReference>
<evidence type="ECO:0000313" key="6">
    <source>
        <dbReference type="Proteomes" id="UP000316968"/>
    </source>
</evidence>
<feature type="DNA-binding region" description="H-T-H motif" evidence="2">
    <location>
        <begin position="75"/>
        <end position="94"/>
    </location>
</feature>
<dbReference type="PANTHER" id="PTHR43479:SF7">
    <property type="entry name" value="TETR-FAMILY TRANSCRIPTIONAL REGULATOR"/>
    <property type="match status" value="1"/>
</dbReference>
<name>A0A4Y6V3L1_SACBS</name>
<keyword evidence="1 2" id="KW-0238">DNA-binding</keyword>
<proteinExistence type="predicted"/>
<dbReference type="GO" id="GO:0003677">
    <property type="term" value="F:DNA binding"/>
    <property type="evidence" value="ECO:0007669"/>
    <property type="project" value="UniProtKB-UniRule"/>
</dbReference>
<dbReference type="SUPFAM" id="SSF46689">
    <property type="entry name" value="Homeodomain-like"/>
    <property type="match status" value="1"/>
</dbReference>
<dbReference type="PANTHER" id="PTHR43479">
    <property type="entry name" value="ACREF/ENVCD OPERON REPRESSOR-RELATED"/>
    <property type="match status" value="1"/>
</dbReference>
<gene>
    <name evidence="5" type="ORF">FFV09_21515</name>
</gene>
<dbReference type="KEGG" id="saca:FFV09_21515"/>
<dbReference type="AlphaFoldDB" id="A0A4Y6V3L1"/>
<evidence type="ECO:0000256" key="3">
    <source>
        <dbReference type="SAM" id="MobiDB-lite"/>
    </source>
</evidence>
<reference evidence="5 6" key="1">
    <citation type="submission" date="2019-06" db="EMBL/GenBank/DDBJ databases">
        <title>Saccharibacillus brassicae sp. nov., an endophytic bacterium isolated from Chinese cabbage seeds (Brassica pekinensis).</title>
        <authorList>
            <person name="Jiang L."/>
            <person name="Lee J."/>
            <person name="Kim S.W."/>
        </authorList>
    </citation>
    <scope>NUCLEOTIDE SEQUENCE [LARGE SCALE GENOMIC DNA]</scope>
    <source>
        <strain evidence="6">KCTC 43072 / ATSA2</strain>
    </source>
</reference>
<feature type="domain" description="HTH tetR-type" evidence="4">
    <location>
        <begin position="52"/>
        <end position="112"/>
    </location>
</feature>
<dbReference type="InterPro" id="IPR050624">
    <property type="entry name" value="HTH-type_Tx_Regulator"/>
</dbReference>
<evidence type="ECO:0000259" key="4">
    <source>
        <dbReference type="PROSITE" id="PS50977"/>
    </source>
</evidence>
<feature type="region of interest" description="Disordered" evidence="3">
    <location>
        <begin position="29"/>
        <end position="50"/>
    </location>
</feature>
<dbReference type="Proteomes" id="UP000316968">
    <property type="component" value="Chromosome"/>
</dbReference>
<dbReference type="InterPro" id="IPR039532">
    <property type="entry name" value="TetR_C_Firmicutes"/>
</dbReference>
<dbReference type="PROSITE" id="PS50977">
    <property type="entry name" value="HTH_TETR_2"/>
    <property type="match status" value="1"/>
</dbReference>
<organism evidence="5 6">
    <name type="scientific">Saccharibacillus brassicae</name>
    <dbReference type="NCBI Taxonomy" id="2583377"/>
    <lineage>
        <taxon>Bacteria</taxon>
        <taxon>Bacillati</taxon>
        <taxon>Bacillota</taxon>
        <taxon>Bacilli</taxon>
        <taxon>Bacillales</taxon>
        <taxon>Paenibacillaceae</taxon>
        <taxon>Saccharibacillus</taxon>
    </lineage>
</organism>
<dbReference type="Pfam" id="PF00440">
    <property type="entry name" value="TetR_N"/>
    <property type="match status" value="1"/>
</dbReference>
<dbReference type="OrthoDB" id="9810250at2"/>
<evidence type="ECO:0000313" key="5">
    <source>
        <dbReference type="EMBL" id="QDH23211.1"/>
    </source>
</evidence>
<dbReference type="EMBL" id="CP041217">
    <property type="protein sequence ID" value="QDH23211.1"/>
    <property type="molecule type" value="Genomic_DNA"/>
</dbReference>
<dbReference type="InterPro" id="IPR001647">
    <property type="entry name" value="HTH_TetR"/>
</dbReference>
<dbReference type="InterPro" id="IPR009057">
    <property type="entry name" value="Homeodomain-like_sf"/>
</dbReference>
<keyword evidence="6" id="KW-1185">Reference proteome</keyword>
<evidence type="ECO:0000256" key="2">
    <source>
        <dbReference type="PROSITE-ProRule" id="PRU00335"/>
    </source>
</evidence>
<sequence>MVTLYTIGAYASYGTKLWRISTRNRISIPEKERVPMPDPSQEMPKRPDPRVTRTRELLRGAFLELLEEKPYERITIADITGRATVNRKTFYLHYETKDHLLRSVTDHILDDLFGEARESQPRDLSIEEQQRYIAGRIFAYVKKHRSFFEVMFERKAMTDFVQYMKRYFARFYEEKFANLDESRLPVQKDVIASYIGSAYVGVIHGWIGGGMQQTPEEMTRQMIELNVQGPIRMVRDAQSRT</sequence>